<dbReference type="EMBL" id="JATAAI010000040">
    <property type="protein sequence ID" value="KAK1734296.1"/>
    <property type="molecule type" value="Genomic_DNA"/>
</dbReference>
<accession>A0AAD8XVW8</accession>
<evidence type="ECO:0000256" key="2">
    <source>
        <dbReference type="ARBA" id="ARBA00022617"/>
    </source>
</evidence>
<dbReference type="InterPro" id="IPR002016">
    <property type="entry name" value="Haem_peroxidase"/>
</dbReference>
<feature type="domain" description="Plant heme peroxidase family profile" evidence="8">
    <location>
        <begin position="834"/>
        <end position="1060"/>
    </location>
</feature>
<evidence type="ECO:0000256" key="1">
    <source>
        <dbReference type="ARBA" id="ARBA00022559"/>
    </source>
</evidence>
<evidence type="ECO:0000256" key="6">
    <source>
        <dbReference type="RuleBase" id="RU004241"/>
    </source>
</evidence>
<feature type="chain" id="PRO_5042069262" evidence="7">
    <location>
        <begin position="24"/>
        <end position="1151"/>
    </location>
</feature>
<protein>
    <submittedName>
        <fullName evidence="9">Heme-dependent peroxidase</fullName>
        <ecNumber evidence="9">1.11.1.7</ecNumber>
    </submittedName>
</protein>
<comment type="similarity">
    <text evidence="6">Belongs to the peroxidase family.</text>
</comment>
<dbReference type="GO" id="GO:0140825">
    <property type="term" value="F:lactoperoxidase activity"/>
    <property type="evidence" value="ECO:0007669"/>
    <property type="project" value="UniProtKB-EC"/>
</dbReference>
<keyword evidence="2" id="KW-0349">Heme</keyword>
<keyword evidence="5" id="KW-0408">Iron</keyword>
<keyword evidence="10" id="KW-1185">Reference proteome</keyword>
<name>A0AAD8XVW8_9STRA</name>
<dbReference type="Proteomes" id="UP001224775">
    <property type="component" value="Unassembled WGS sequence"/>
</dbReference>
<dbReference type="Gene3D" id="1.10.520.10">
    <property type="match status" value="1"/>
</dbReference>
<dbReference type="SUPFAM" id="SSF48113">
    <property type="entry name" value="Heme-dependent peroxidases"/>
    <property type="match status" value="1"/>
</dbReference>
<dbReference type="GO" id="GO:0006979">
    <property type="term" value="P:response to oxidative stress"/>
    <property type="evidence" value="ECO:0007669"/>
    <property type="project" value="InterPro"/>
</dbReference>
<dbReference type="Gene3D" id="1.10.420.10">
    <property type="entry name" value="Peroxidase, domain 2"/>
    <property type="match status" value="1"/>
</dbReference>
<keyword evidence="4 9" id="KW-0560">Oxidoreductase</keyword>
<keyword evidence="3" id="KW-0479">Metal-binding</keyword>
<reference evidence="9" key="1">
    <citation type="submission" date="2023-06" db="EMBL/GenBank/DDBJ databases">
        <title>Survivors Of The Sea: Transcriptome response of Skeletonema marinoi to long-term dormancy.</title>
        <authorList>
            <person name="Pinder M.I.M."/>
            <person name="Kourtchenko O."/>
            <person name="Robertson E.K."/>
            <person name="Larsson T."/>
            <person name="Maumus F."/>
            <person name="Osuna-Cruz C.M."/>
            <person name="Vancaester E."/>
            <person name="Stenow R."/>
            <person name="Vandepoele K."/>
            <person name="Ploug H."/>
            <person name="Bruchert V."/>
            <person name="Godhe A."/>
            <person name="Topel M."/>
        </authorList>
    </citation>
    <scope>NUCLEOTIDE SEQUENCE</scope>
    <source>
        <strain evidence="9">R05AC</strain>
    </source>
</reference>
<dbReference type="GO" id="GO:0046872">
    <property type="term" value="F:metal ion binding"/>
    <property type="evidence" value="ECO:0007669"/>
    <property type="project" value="UniProtKB-KW"/>
</dbReference>
<dbReference type="InterPro" id="IPR010255">
    <property type="entry name" value="Haem_peroxidase_sf"/>
</dbReference>
<dbReference type="AlphaFoldDB" id="A0AAD8XVW8"/>
<dbReference type="GO" id="GO:0020037">
    <property type="term" value="F:heme binding"/>
    <property type="evidence" value="ECO:0007669"/>
    <property type="project" value="InterPro"/>
</dbReference>
<feature type="signal peptide" evidence="7">
    <location>
        <begin position="1"/>
        <end position="23"/>
    </location>
</feature>
<dbReference type="InterPro" id="IPR019794">
    <property type="entry name" value="Peroxidases_AS"/>
</dbReference>
<evidence type="ECO:0000313" key="9">
    <source>
        <dbReference type="EMBL" id="KAK1734296.1"/>
    </source>
</evidence>
<evidence type="ECO:0000313" key="10">
    <source>
        <dbReference type="Proteomes" id="UP001224775"/>
    </source>
</evidence>
<sequence length="1151" mass="127258">MSLLQSFCIISTTAVLLLHGVSGSDVSTHHHVDWSKFAADERNEGRITYEYVAIASPTAKPTTAVPPTTALPSISPQPTSTYPRLKYVGDEWKPKSVFPLSECEGDCDSDHDCKDDLICFERHGTTEPVPGCLGGEDESKGTDYCSRKDAEIVTAPPTTAVPSISPQPTSTYPRLKYVGDEWKPKSVFPLSECEGDCDSDHDCKDDLICFERHGTTEPVPGCLGGEDESKGTDYCSRKDAEIVTASPTTAVPSISPQPTSTYPRLKYVGDEWKPKSVFPLSECEGDCDSDHDCKNDLICFERHGTTEPVPGCLGGEDESKGTDYCSRKDAEIVTASPTTAVPSISPAPTSTYPRLKYVGDEWKPKSVFPLSECEGDCDSDHDCKDDLICFDRHGTTEPVPGCLGGEDESKGTDYCSRKDAEIVTAPPTTAVPSISPQPTSTYPRLKYVGDEWKPKSDFPLSECEGDCDSDHDCKDDLICFERHGTTEPVPGCLGGEDESKGTDYCSRKDAEIVTASPTTAVPTISPQPTSTYPRLKYVGDEWKPKSVFPLSECEGDCDSDHDCKDDLICFERHGTTEPVPGCLGGEDESKGTDYCSRKDAEIVTASPTTAVPSISPQPTSTYPRLKYVGDEWKPKSVFPLSECEGDCDSDHDCKNDLICFERHGTTEPVPGCLGGEDESKGTDYCSRKDAEIVTAPPTTAVPSISPQPTSTYPRLKYVGDEWKPKSVFPLSECEGDCDSDHDCKNDLICFERHGTTEPVPGCLGGEDESKGTDYCSRKDAEIVTASPTTAVPSISLVPTSSDEYRIYTKQGNLVGYNQPGWDNDVVWKDVIADVRRDCAALFRDDLEYVAKAIRLSFHDCMGQSEGYGCDGCVNLNHRDNTGLKGIMIKLRPIVEKYEEHLSRADTWILCALTALEISTSRQFPMTYIGRQSCKDSDDIGDGGEKYDIYGDEEGTSKILHHFNKYFGFDERCTVAVMGLHGIATMKPKNSGHGNGPHSATWVKSASHKMTNEYFKGFEDDWTYEKRENKYYRKFGEKSQWYNGGAYDKKRLVLLNADIAMKWNVEDYVDEKGHIYCKVSDEAKHHDGKNPRKVPDCPRAYQTYNIVEEYAEDYDSFLDDLENCMMQMYTTGYREGFDGSYLNYYGDDPATY</sequence>
<dbReference type="PROSITE" id="PS00436">
    <property type="entry name" value="PEROXIDASE_2"/>
    <property type="match status" value="1"/>
</dbReference>
<proteinExistence type="inferred from homology"/>
<evidence type="ECO:0000259" key="8">
    <source>
        <dbReference type="Pfam" id="PF00141"/>
    </source>
</evidence>
<evidence type="ECO:0000256" key="7">
    <source>
        <dbReference type="SAM" id="SignalP"/>
    </source>
</evidence>
<evidence type="ECO:0000256" key="4">
    <source>
        <dbReference type="ARBA" id="ARBA00023002"/>
    </source>
</evidence>
<dbReference type="Pfam" id="PF00141">
    <property type="entry name" value="peroxidase"/>
    <property type="match status" value="1"/>
</dbReference>
<evidence type="ECO:0000256" key="3">
    <source>
        <dbReference type="ARBA" id="ARBA00022723"/>
    </source>
</evidence>
<evidence type="ECO:0000256" key="5">
    <source>
        <dbReference type="ARBA" id="ARBA00023004"/>
    </source>
</evidence>
<gene>
    <name evidence="9" type="ORF">QTG54_015063</name>
</gene>
<keyword evidence="7" id="KW-0732">Signal</keyword>
<dbReference type="EC" id="1.11.1.7" evidence="9"/>
<dbReference type="CDD" id="cd00314">
    <property type="entry name" value="plant_peroxidase_like"/>
    <property type="match status" value="1"/>
</dbReference>
<organism evidence="9 10">
    <name type="scientific">Skeletonema marinoi</name>
    <dbReference type="NCBI Taxonomy" id="267567"/>
    <lineage>
        <taxon>Eukaryota</taxon>
        <taxon>Sar</taxon>
        <taxon>Stramenopiles</taxon>
        <taxon>Ochrophyta</taxon>
        <taxon>Bacillariophyta</taxon>
        <taxon>Coscinodiscophyceae</taxon>
        <taxon>Thalassiosirophycidae</taxon>
        <taxon>Thalassiosirales</taxon>
        <taxon>Skeletonemataceae</taxon>
        <taxon>Skeletonema</taxon>
        <taxon>Skeletonema marinoi-dohrnii complex</taxon>
    </lineage>
</organism>
<keyword evidence="1 9" id="KW-0575">Peroxidase</keyword>
<comment type="caution">
    <text evidence="9">The sequence shown here is derived from an EMBL/GenBank/DDBJ whole genome shotgun (WGS) entry which is preliminary data.</text>
</comment>